<dbReference type="Gene3D" id="3.90.79.10">
    <property type="entry name" value="Nucleoside Triphosphate Pyrophosphohydrolase"/>
    <property type="match status" value="1"/>
</dbReference>
<accession>A0A916VP03</accession>
<evidence type="ECO:0000313" key="6">
    <source>
        <dbReference type="Proteomes" id="UP000628017"/>
    </source>
</evidence>
<dbReference type="AlphaFoldDB" id="A0A916VP03"/>
<evidence type="ECO:0000313" key="5">
    <source>
        <dbReference type="EMBL" id="GGA14987.1"/>
    </source>
</evidence>
<feature type="domain" description="Nudix hydrolase" evidence="4">
    <location>
        <begin position="14"/>
        <end position="143"/>
    </location>
</feature>
<dbReference type="PROSITE" id="PS51462">
    <property type="entry name" value="NUDIX"/>
    <property type="match status" value="1"/>
</dbReference>
<dbReference type="EMBL" id="BMKA01000002">
    <property type="protein sequence ID" value="GGA14987.1"/>
    <property type="molecule type" value="Genomic_DNA"/>
</dbReference>
<dbReference type="PRINTS" id="PR00502">
    <property type="entry name" value="NUDIXFAMILY"/>
</dbReference>
<reference evidence="5" key="1">
    <citation type="journal article" date="2014" name="Int. J. Syst. Evol. Microbiol.">
        <title>Complete genome sequence of Corynebacterium casei LMG S-19264T (=DSM 44701T), isolated from a smear-ripened cheese.</title>
        <authorList>
            <consortium name="US DOE Joint Genome Institute (JGI-PGF)"/>
            <person name="Walter F."/>
            <person name="Albersmeier A."/>
            <person name="Kalinowski J."/>
            <person name="Ruckert C."/>
        </authorList>
    </citation>
    <scope>NUCLEOTIDE SEQUENCE</scope>
    <source>
        <strain evidence="5">CGMCC 1.15880</strain>
    </source>
</reference>
<comment type="cofactor">
    <cofactor evidence="1">
        <name>Mg(2+)</name>
        <dbReference type="ChEBI" id="CHEBI:18420"/>
    </cofactor>
</comment>
<dbReference type="SUPFAM" id="SSF55811">
    <property type="entry name" value="Nudix"/>
    <property type="match status" value="1"/>
</dbReference>
<protein>
    <recommendedName>
        <fullName evidence="4">Nudix hydrolase domain-containing protein</fullName>
    </recommendedName>
</protein>
<evidence type="ECO:0000256" key="3">
    <source>
        <dbReference type="RuleBase" id="RU003476"/>
    </source>
</evidence>
<organism evidence="5 6">
    <name type="scientific">Neptunicoccus cionae</name>
    <dbReference type="NCBI Taxonomy" id="2035344"/>
    <lineage>
        <taxon>Bacteria</taxon>
        <taxon>Pseudomonadati</taxon>
        <taxon>Pseudomonadota</taxon>
        <taxon>Alphaproteobacteria</taxon>
        <taxon>Rhodobacterales</taxon>
        <taxon>Paracoccaceae</taxon>
        <taxon>Neptunicoccus</taxon>
    </lineage>
</organism>
<dbReference type="Pfam" id="PF00293">
    <property type="entry name" value="NUDIX"/>
    <property type="match status" value="1"/>
</dbReference>
<dbReference type="InterPro" id="IPR000086">
    <property type="entry name" value="NUDIX_hydrolase_dom"/>
</dbReference>
<reference evidence="5" key="2">
    <citation type="submission" date="2020-09" db="EMBL/GenBank/DDBJ databases">
        <authorList>
            <person name="Sun Q."/>
            <person name="Zhou Y."/>
        </authorList>
    </citation>
    <scope>NUCLEOTIDE SEQUENCE</scope>
    <source>
        <strain evidence="5">CGMCC 1.15880</strain>
    </source>
</reference>
<proteinExistence type="inferred from homology"/>
<evidence type="ECO:0000259" key="4">
    <source>
        <dbReference type="PROSITE" id="PS51462"/>
    </source>
</evidence>
<sequence>MSACFTTLGEWSKTTATAAGIILIDQQDRLLMQLRDMNDRTAGPGLWSIFGGHVEAGETLSRAAVREFAEETGLRVSEDQLTLLARAVSAFGTGLYAYTLNMKIDPAEIRLGEGAGFAFLTRWQIETLPLMPAAGQILKHFFTLTDTRL</sequence>
<dbReference type="GO" id="GO:0016787">
    <property type="term" value="F:hydrolase activity"/>
    <property type="evidence" value="ECO:0007669"/>
    <property type="project" value="UniProtKB-KW"/>
</dbReference>
<name>A0A916VP03_9RHOB</name>
<dbReference type="InterPro" id="IPR020476">
    <property type="entry name" value="Nudix_hydrolase"/>
</dbReference>
<gene>
    <name evidence="5" type="ORF">GCM10011498_14070</name>
</gene>
<evidence type="ECO:0000256" key="2">
    <source>
        <dbReference type="ARBA" id="ARBA00022801"/>
    </source>
</evidence>
<dbReference type="InterPro" id="IPR020084">
    <property type="entry name" value="NUDIX_hydrolase_CS"/>
</dbReference>
<comment type="caution">
    <text evidence="5">The sequence shown here is derived from an EMBL/GenBank/DDBJ whole genome shotgun (WGS) entry which is preliminary data.</text>
</comment>
<evidence type="ECO:0000256" key="1">
    <source>
        <dbReference type="ARBA" id="ARBA00001946"/>
    </source>
</evidence>
<dbReference type="PROSITE" id="PS00893">
    <property type="entry name" value="NUDIX_BOX"/>
    <property type="match status" value="1"/>
</dbReference>
<dbReference type="PANTHER" id="PTHR43046">
    <property type="entry name" value="GDP-MANNOSE MANNOSYL HYDROLASE"/>
    <property type="match status" value="1"/>
</dbReference>
<dbReference type="InterPro" id="IPR015797">
    <property type="entry name" value="NUDIX_hydrolase-like_dom_sf"/>
</dbReference>
<keyword evidence="6" id="KW-1185">Reference proteome</keyword>
<dbReference type="PANTHER" id="PTHR43046:SF14">
    <property type="entry name" value="MUTT_NUDIX FAMILY PROTEIN"/>
    <property type="match status" value="1"/>
</dbReference>
<comment type="similarity">
    <text evidence="3">Belongs to the Nudix hydrolase family.</text>
</comment>
<dbReference type="Proteomes" id="UP000628017">
    <property type="component" value="Unassembled WGS sequence"/>
</dbReference>
<dbReference type="RefSeq" id="WP_188672600.1">
    <property type="nucleotide sequence ID" value="NZ_BMKA01000002.1"/>
</dbReference>
<keyword evidence="2 3" id="KW-0378">Hydrolase</keyword>